<dbReference type="EMBL" id="CP143423">
    <property type="protein sequence ID" value="WVX49380.1"/>
    <property type="molecule type" value="Genomic_DNA"/>
</dbReference>
<accession>A0ABZ2BV79</accession>
<gene>
    <name evidence="1" type="ORF">ROLI_024740</name>
</gene>
<proteinExistence type="predicted"/>
<evidence type="ECO:0000313" key="2">
    <source>
        <dbReference type="Proteomes" id="UP001318682"/>
    </source>
</evidence>
<reference evidence="1 2" key="1">
    <citation type="submission" date="2015-07" db="EMBL/GenBank/DDBJ databases">
        <authorList>
            <person name="Voget S."/>
            <person name="Dogs M."/>
            <person name="Brinkhoff T.H."/>
            <person name="Daniel R."/>
        </authorList>
    </citation>
    <scope>NUCLEOTIDE SEQUENCE [LARGE SCALE GENOMIC DNA]</scope>
    <source>
        <strain evidence="1 2">B14</strain>
    </source>
</reference>
<organism evidence="1 2">
    <name type="scientific">Roseobacter fucihabitans</name>
    <dbReference type="NCBI Taxonomy" id="1537242"/>
    <lineage>
        <taxon>Bacteria</taxon>
        <taxon>Pseudomonadati</taxon>
        <taxon>Pseudomonadota</taxon>
        <taxon>Alphaproteobacteria</taxon>
        <taxon>Rhodobacterales</taxon>
        <taxon>Roseobacteraceae</taxon>
        <taxon>Roseobacter</taxon>
    </lineage>
</organism>
<name>A0ABZ2BV79_9RHOB</name>
<sequence>MSGEMPLRILRFRWLITYFLRGSAQFCWVPSGLLALRCHLKVKGEQK</sequence>
<reference evidence="2" key="2">
    <citation type="submission" date="2024-01" db="EMBL/GenBank/DDBJ databases">
        <title>Roseobacter fucihabitans sp. nov., isolated from the brown alga Fucus spiralis.</title>
        <authorList>
            <person name="Hahnke S."/>
            <person name="Berger M."/>
            <person name="Schlingloff A."/>
            <person name="Athale I."/>
            <person name="Neumann-Schaal M."/>
            <person name="Adenaya A."/>
            <person name="Poehlein A."/>
            <person name="Daniel R."/>
            <person name="Pertersen J."/>
            <person name="Brinkhoff T."/>
        </authorList>
    </citation>
    <scope>NUCLEOTIDE SEQUENCE [LARGE SCALE GENOMIC DNA]</scope>
    <source>
        <strain evidence="2">B14</strain>
    </source>
</reference>
<keyword evidence="2" id="KW-1185">Reference proteome</keyword>
<protein>
    <submittedName>
        <fullName evidence="1">Uncharacterized protein</fullName>
    </submittedName>
</protein>
<evidence type="ECO:0000313" key="1">
    <source>
        <dbReference type="EMBL" id="WVX49380.1"/>
    </source>
</evidence>
<dbReference type="Proteomes" id="UP001318682">
    <property type="component" value="Chromosome"/>
</dbReference>